<dbReference type="Pfam" id="PF18895">
    <property type="entry name" value="T4SS_pilin"/>
    <property type="match status" value="1"/>
</dbReference>
<evidence type="ECO:0000313" key="2">
    <source>
        <dbReference type="EMBL" id="PIU10606.1"/>
    </source>
</evidence>
<sequence>MTKKQLISFILIANIIFNIFCFNNMVVMATEENPEENAEENFDLNENVNAQLDQIKEIGLPGREKSEDEILEVVTDVIKMLLGLLGLIFLIIIIYAGFRWMTAGGNEEGIGKAKKLIGNALIGILIIFFAYAITAFVFGVLVKSR</sequence>
<keyword evidence="1" id="KW-1133">Transmembrane helix</keyword>
<feature type="transmembrane region" description="Helical" evidence="1">
    <location>
        <begin position="119"/>
        <end position="142"/>
    </location>
</feature>
<keyword evidence="1" id="KW-0472">Membrane</keyword>
<gene>
    <name evidence="2" type="ORF">COT27_02290</name>
</gene>
<protein>
    <submittedName>
        <fullName evidence="2">Uncharacterized protein</fullName>
    </submittedName>
</protein>
<organism evidence="2 3">
    <name type="scientific">Candidatus Kuenenbacteria bacterium CG08_land_8_20_14_0_20_37_23</name>
    <dbReference type="NCBI Taxonomy" id="1974617"/>
    <lineage>
        <taxon>Bacteria</taxon>
        <taxon>Candidatus Kueneniibacteriota</taxon>
    </lineage>
</organism>
<reference evidence="3" key="1">
    <citation type="submission" date="2017-09" db="EMBL/GenBank/DDBJ databases">
        <title>Depth-based differentiation of microbial function through sediment-hosted aquifers and enrichment of novel symbionts in the deep terrestrial subsurface.</title>
        <authorList>
            <person name="Probst A.J."/>
            <person name="Ladd B."/>
            <person name="Jarett J.K."/>
            <person name="Geller-Mcgrath D.E."/>
            <person name="Sieber C.M.K."/>
            <person name="Emerson J.B."/>
            <person name="Anantharaman K."/>
            <person name="Thomas B.C."/>
            <person name="Malmstrom R."/>
            <person name="Stieglmeier M."/>
            <person name="Klingl A."/>
            <person name="Woyke T."/>
            <person name="Ryan C.M."/>
            <person name="Banfield J.F."/>
        </authorList>
    </citation>
    <scope>NUCLEOTIDE SEQUENCE [LARGE SCALE GENOMIC DNA]</scope>
</reference>
<evidence type="ECO:0000256" key="1">
    <source>
        <dbReference type="SAM" id="Phobius"/>
    </source>
</evidence>
<feature type="transmembrane region" description="Helical" evidence="1">
    <location>
        <begin position="77"/>
        <end position="98"/>
    </location>
</feature>
<proteinExistence type="predicted"/>
<dbReference type="EMBL" id="PEXX01000039">
    <property type="protein sequence ID" value="PIU10606.1"/>
    <property type="molecule type" value="Genomic_DNA"/>
</dbReference>
<name>A0A2M6XSJ8_9BACT</name>
<comment type="caution">
    <text evidence="2">The sequence shown here is derived from an EMBL/GenBank/DDBJ whole genome shotgun (WGS) entry which is preliminary data.</text>
</comment>
<feature type="transmembrane region" description="Helical" evidence="1">
    <location>
        <begin position="7"/>
        <end position="27"/>
    </location>
</feature>
<evidence type="ECO:0000313" key="3">
    <source>
        <dbReference type="Proteomes" id="UP000230586"/>
    </source>
</evidence>
<dbReference type="AlphaFoldDB" id="A0A2M6XSJ8"/>
<dbReference type="InterPro" id="IPR043993">
    <property type="entry name" value="T4SS_pilin"/>
</dbReference>
<accession>A0A2M6XSJ8</accession>
<keyword evidence="1" id="KW-0812">Transmembrane</keyword>
<dbReference type="Proteomes" id="UP000230586">
    <property type="component" value="Unassembled WGS sequence"/>
</dbReference>